<feature type="transmembrane region" description="Helical" evidence="2">
    <location>
        <begin position="81"/>
        <end position="107"/>
    </location>
</feature>
<organism evidence="3 4">
    <name type="scientific">Sarocladium strictum</name>
    <name type="common">Black bundle disease fungus</name>
    <name type="synonym">Acremonium strictum</name>
    <dbReference type="NCBI Taxonomy" id="5046"/>
    <lineage>
        <taxon>Eukaryota</taxon>
        <taxon>Fungi</taxon>
        <taxon>Dikarya</taxon>
        <taxon>Ascomycota</taxon>
        <taxon>Pezizomycotina</taxon>
        <taxon>Sordariomycetes</taxon>
        <taxon>Hypocreomycetidae</taxon>
        <taxon>Hypocreales</taxon>
        <taxon>Sarocladiaceae</taxon>
        <taxon>Sarocladium</taxon>
    </lineage>
</organism>
<evidence type="ECO:0000256" key="2">
    <source>
        <dbReference type="SAM" id="Phobius"/>
    </source>
</evidence>
<evidence type="ECO:0000313" key="3">
    <source>
        <dbReference type="EMBL" id="KAK0386545.1"/>
    </source>
</evidence>
<protein>
    <recommendedName>
        <fullName evidence="5">MARVEL domain-containing protein</fullName>
    </recommendedName>
</protein>
<feature type="compositionally biased region" description="Basic and acidic residues" evidence="1">
    <location>
        <begin position="16"/>
        <end position="38"/>
    </location>
</feature>
<evidence type="ECO:0000313" key="4">
    <source>
        <dbReference type="Proteomes" id="UP001175261"/>
    </source>
</evidence>
<dbReference type="Proteomes" id="UP001175261">
    <property type="component" value="Unassembled WGS sequence"/>
</dbReference>
<sequence length="232" mass="25145">MNNINPFTTAPQTVPELHDARDSRETRPPAAKHTEIAPRDSKDGVAKAPIRVPIYILRGLVLLLSLGLLILNMVIRNHNGTRFIAVSVPIAILCFVWSCGHFVLWKLHPSALAPTGRFLLRFLVDLILSIASFVCFGVMLQWNSRDGENTDHVAVFLGLLIAIAVLMTVTTILVFVQKSHVKQGVQVQRFVQPPGTAGARPTGARPTGARPTGGRPTGAAVAEDIVMVGRVL</sequence>
<comment type="caution">
    <text evidence="3">The sequence shown here is derived from an EMBL/GenBank/DDBJ whole genome shotgun (WGS) entry which is preliminary data.</text>
</comment>
<feature type="transmembrane region" description="Helical" evidence="2">
    <location>
        <begin position="154"/>
        <end position="176"/>
    </location>
</feature>
<feature type="transmembrane region" description="Helical" evidence="2">
    <location>
        <begin position="119"/>
        <end position="142"/>
    </location>
</feature>
<keyword evidence="4" id="KW-1185">Reference proteome</keyword>
<keyword evidence="2" id="KW-0812">Transmembrane</keyword>
<feature type="compositionally biased region" description="Polar residues" evidence="1">
    <location>
        <begin position="1"/>
        <end position="12"/>
    </location>
</feature>
<name>A0AA39GFT0_SARSR</name>
<evidence type="ECO:0008006" key="5">
    <source>
        <dbReference type="Google" id="ProtNLM"/>
    </source>
</evidence>
<keyword evidence="2" id="KW-0472">Membrane</keyword>
<feature type="transmembrane region" description="Helical" evidence="2">
    <location>
        <begin position="55"/>
        <end position="75"/>
    </location>
</feature>
<keyword evidence="2" id="KW-1133">Transmembrane helix</keyword>
<proteinExistence type="predicted"/>
<accession>A0AA39GFT0</accession>
<evidence type="ECO:0000256" key="1">
    <source>
        <dbReference type="SAM" id="MobiDB-lite"/>
    </source>
</evidence>
<dbReference type="AlphaFoldDB" id="A0AA39GFT0"/>
<feature type="region of interest" description="Disordered" evidence="1">
    <location>
        <begin position="1"/>
        <end position="38"/>
    </location>
</feature>
<dbReference type="EMBL" id="JAPDFR010000005">
    <property type="protein sequence ID" value="KAK0386545.1"/>
    <property type="molecule type" value="Genomic_DNA"/>
</dbReference>
<reference evidence="3" key="1">
    <citation type="submission" date="2022-10" db="EMBL/GenBank/DDBJ databases">
        <title>Determination and structural analysis of whole genome sequence of Sarocladium strictum F4-1.</title>
        <authorList>
            <person name="Hu L."/>
            <person name="Jiang Y."/>
        </authorList>
    </citation>
    <scope>NUCLEOTIDE SEQUENCE</scope>
    <source>
        <strain evidence="3">F4-1</strain>
    </source>
</reference>
<feature type="region of interest" description="Disordered" evidence="1">
    <location>
        <begin position="193"/>
        <end position="216"/>
    </location>
</feature>
<gene>
    <name evidence="3" type="ORF">NLU13_6380</name>
</gene>